<name>A0A0C9RWF4_AMBAM</name>
<protein>
    <recommendedName>
        <fullName evidence="3">Secreted protein</fullName>
    </recommendedName>
</protein>
<keyword evidence="1" id="KW-0732">Signal</keyword>
<reference evidence="2" key="1">
    <citation type="journal article" date="2015" name="PLoS ONE">
        <title>An Insight into the Sialome of the Lone Star Tick, Amblyomma americanum, with a Glimpse on Its Time Dependent Gene Expression.</title>
        <authorList>
            <person name="Karim S."/>
            <person name="Ribeiro J.M."/>
        </authorList>
    </citation>
    <scope>NUCLEOTIDE SEQUENCE</scope>
    <source>
        <tissue evidence="2">Salivary gland</tissue>
    </source>
</reference>
<evidence type="ECO:0008006" key="3">
    <source>
        <dbReference type="Google" id="ProtNLM"/>
    </source>
</evidence>
<organism evidence="2">
    <name type="scientific">Amblyomma americanum</name>
    <name type="common">Lone star tick</name>
    <dbReference type="NCBI Taxonomy" id="6943"/>
    <lineage>
        <taxon>Eukaryota</taxon>
        <taxon>Metazoa</taxon>
        <taxon>Ecdysozoa</taxon>
        <taxon>Arthropoda</taxon>
        <taxon>Chelicerata</taxon>
        <taxon>Arachnida</taxon>
        <taxon>Acari</taxon>
        <taxon>Parasitiformes</taxon>
        <taxon>Ixodida</taxon>
        <taxon>Ixodoidea</taxon>
        <taxon>Ixodidae</taxon>
        <taxon>Amblyomminae</taxon>
        <taxon>Amblyomma</taxon>
    </lineage>
</organism>
<evidence type="ECO:0000313" key="2">
    <source>
        <dbReference type="EMBL" id="JAG91921.1"/>
    </source>
</evidence>
<evidence type="ECO:0000256" key="1">
    <source>
        <dbReference type="SAM" id="SignalP"/>
    </source>
</evidence>
<feature type="signal peptide" evidence="1">
    <location>
        <begin position="1"/>
        <end position="27"/>
    </location>
</feature>
<dbReference type="EMBL" id="GBZX01000819">
    <property type="protein sequence ID" value="JAG91921.1"/>
    <property type="molecule type" value="mRNA"/>
</dbReference>
<dbReference type="AlphaFoldDB" id="A0A0C9RWF4"/>
<proteinExistence type="evidence at transcript level"/>
<accession>A0A0C9RWF4</accession>
<sequence>MLQYLSILMGQHLFRLLLFVFFLATRAAVQPRDDRLCNKWLVSTKLCILTNYARFMFTHMVQITAMRRSLSPHFFFHYYYCLQVPYRLLFSICRAFSLNTLWLSQLYSIPYCIYILR</sequence>
<feature type="chain" id="PRO_5002212525" description="Secreted protein" evidence="1">
    <location>
        <begin position="28"/>
        <end position="117"/>
    </location>
</feature>